<dbReference type="AlphaFoldDB" id="W6JZW1"/>
<dbReference type="EMBL" id="CAJA01000002">
    <property type="protein sequence ID" value="CCH71614.1"/>
    <property type="molecule type" value="Genomic_DNA"/>
</dbReference>
<sequence>MRVVVTGGLGNLGRAVVSALQDGGHEAVIASRRTGVDLRTGAGLAECLRDADAAVHTADSLRPWHWKTVTLGGTRTLAETAAGLPAPPHLVYISIVGVDRNPYPYYRAKLAAEQVLADAPVPATVVRATQFHSLAAVMAGMRLGPVAVGVRGLSIQPVAITWVGRRLAEIAVSSRPDGFTRARELAGPDRFEAAEITDLVAAHLGKSAPRRLEMPPLGATLKAFAAGVVLPRDDAEIGGERFTEWLARQGSRLPRR</sequence>
<evidence type="ECO:0000313" key="2">
    <source>
        <dbReference type="Proteomes" id="UP000035763"/>
    </source>
</evidence>
<dbReference type="Gene3D" id="3.40.50.720">
    <property type="entry name" value="NAD(P)-binding Rossmann-like Domain"/>
    <property type="match status" value="1"/>
</dbReference>
<accession>W6JZW1</accession>
<dbReference type="PANTHER" id="PTHR12126">
    <property type="entry name" value="NADH-UBIQUINONE OXIDOREDUCTASE 39 KDA SUBUNIT-RELATED"/>
    <property type="match status" value="1"/>
</dbReference>
<dbReference type="SUPFAM" id="SSF51735">
    <property type="entry name" value="NAD(P)-binding Rossmann-fold domains"/>
    <property type="match status" value="1"/>
</dbReference>
<protein>
    <submittedName>
        <fullName evidence="1">Putative nucleoside-diphosphate-sugar epimerases</fullName>
    </submittedName>
</protein>
<proteinExistence type="predicted"/>
<dbReference type="RefSeq" id="WP_048693494.1">
    <property type="nucleotide sequence ID" value="NZ_HG764815.1"/>
</dbReference>
<organism evidence="1 2">
    <name type="scientific">Nostocoides australiense Ben110</name>
    <dbReference type="NCBI Taxonomy" id="1193182"/>
    <lineage>
        <taxon>Bacteria</taxon>
        <taxon>Bacillati</taxon>
        <taxon>Actinomycetota</taxon>
        <taxon>Actinomycetes</taxon>
        <taxon>Micrococcales</taxon>
        <taxon>Intrasporangiaceae</taxon>
        <taxon>Nostocoides</taxon>
    </lineage>
</organism>
<evidence type="ECO:0000313" key="1">
    <source>
        <dbReference type="EMBL" id="CCH71614.1"/>
    </source>
</evidence>
<dbReference type="STRING" id="1193182.BN11_100004"/>
<dbReference type="Proteomes" id="UP000035763">
    <property type="component" value="Unassembled WGS sequence"/>
</dbReference>
<dbReference type="GO" id="GO:0044877">
    <property type="term" value="F:protein-containing complex binding"/>
    <property type="evidence" value="ECO:0007669"/>
    <property type="project" value="TreeGrafter"/>
</dbReference>
<comment type="caution">
    <text evidence="1">The sequence shown here is derived from an EMBL/GenBank/DDBJ whole genome shotgun (WGS) entry which is preliminary data.</text>
</comment>
<dbReference type="OrthoDB" id="9771302at2"/>
<dbReference type="InterPro" id="IPR036291">
    <property type="entry name" value="NAD(P)-bd_dom_sf"/>
</dbReference>
<dbReference type="PANTHER" id="PTHR12126:SF11">
    <property type="entry name" value="NADH DEHYDROGENASE [UBIQUINONE] 1 ALPHA SUBCOMPLEX SUBUNIT 9, MITOCHONDRIAL"/>
    <property type="match status" value="1"/>
</dbReference>
<keyword evidence="2" id="KW-1185">Reference proteome</keyword>
<name>W6JZW1_9MICO</name>
<dbReference type="InterPro" id="IPR051207">
    <property type="entry name" value="ComplexI_NDUFA9_subunit"/>
</dbReference>
<gene>
    <name evidence="1" type="ORF">BN11_100004</name>
</gene>
<reference evidence="1 2" key="1">
    <citation type="journal article" date="2013" name="ISME J.">
        <title>A metabolic model for members of the genus Tetrasphaera involved in enhanced biological phosphorus removal.</title>
        <authorList>
            <person name="Kristiansen R."/>
            <person name="Nguyen H.T.T."/>
            <person name="Saunders A.M."/>
            <person name="Nielsen J.L."/>
            <person name="Wimmer R."/>
            <person name="Le V.Q."/>
            <person name="McIlroy S.J."/>
            <person name="Petrovski S."/>
            <person name="Seviour R.J."/>
            <person name="Calteau A."/>
            <person name="Nielsen K.L."/>
            <person name="Nielsen P.H."/>
        </authorList>
    </citation>
    <scope>NUCLEOTIDE SEQUENCE [LARGE SCALE GENOMIC DNA]</scope>
    <source>
        <strain evidence="1 2">Ben110</strain>
    </source>
</reference>